<evidence type="ECO:0000313" key="3">
    <source>
        <dbReference type="Proteomes" id="UP001190926"/>
    </source>
</evidence>
<organism evidence="2 3">
    <name type="scientific">Perilla frutescens var. hirtella</name>
    <name type="common">Perilla citriodora</name>
    <name type="synonym">Perilla setoyensis</name>
    <dbReference type="NCBI Taxonomy" id="608512"/>
    <lineage>
        <taxon>Eukaryota</taxon>
        <taxon>Viridiplantae</taxon>
        <taxon>Streptophyta</taxon>
        <taxon>Embryophyta</taxon>
        <taxon>Tracheophyta</taxon>
        <taxon>Spermatophyta</taxon>
        <taxon>Magnoliopsida</taxon>
        <taxon>eudicotyledons</taxon>
        <taxon>Gunneridae</taxon>
        <taxon>Pentapetalae</taxon>
        <taxon>asterids</taxon>
        <taxon>lamiids</taxon>
        <taxon>Lamiales</taxon>
        <taxon>Lamiaceae</taxon>
        <taxon>Nepetoideae</taxon>
        <taxon>Elsholtzieae</taxon>
        <taxon>Perilla</taxon>
    </lineage>
</organism>
<feature type="compositionally biased region" description="Basic and acidic residues" evidence="1">
    <location>
        <begin position="93"/>
        <end position="104"/>
    </location>
</feature>
<feature type="compositionally biased region" description="Polar residues" evidence="1">
    <location>
        <begin position="191"/>
        <end position="209"/>
    </location>
</feature>
<dbReference type="InterPro" id="IPR053273">
    <property type="entry name" value="CST_Regulator"/>
</dbReference>
<feature type="compositionally biased region" description="Polar residues" evidence="1">
    <location>
        <begin position="106"/>
        <end position="123"/>
    </location>
</feature>
<feature type="region of interest" description="Disordered" evidence="1">
    <location>
        <begin position="471"/>
        <end position="507"/>
    </location>
</feature>
<gene>
    <name evidence="2" type="ORF">C2S53_016483</name>
</gene>
<dbReference type="GO" id="GO:0006950">
    <property type="term" value="P:response to stress"/>
    <property type="evidence" value="ECO:0007669"/>
    <property type="project" value="TreeGrafter"/>
</dbReference>
<feature type="compositionally biased region" description="Basic and acidic residues" evidence="1">
    <location>
        <begin position="479"/>
        <end position="507"/>
    </location>
</feature>
<feature type="compositionally biased region" description="Polar residues" evidence="1">
    <location>
        <begin position="232"/>
        <end position="243"/>
    </location>
</feature>
<feature type="compositionally biased region" description="Basic and acidic residues" evidence="1">
    <location>
        <begin position="245"/>
        <end position="254"/>
    </location>
</feature>
<dbReference type="PANTHER" id="PTHR34659">
    <property type="entry name" value="BNAA05G11610D PROTEIN"/>
    <property type="match status" value="1"/>
</dbReference>
<sequence length="520" mass="56669">MSFKGITWAGNVYEKFEAMCLEVEEAMYQDTVKYVENQVQKVGVSVKKFYSEVMEDLSPLSCVDPMSLASDDLSLNPHGHRDVNKKPIPSILDNRRGPKKKENEEQVISSVTAEKGSSQSGYDVNLISPQSPGILIENKSSEKCAASKKIGVHRRPIGIKRISRNNHPSKDSRQITSVSEDGRSKVANCDMRTSSRLASDNTDVASSTDFDGRCEPGEAVNGNAPSLDNPIESPTSNKKLTSKSVRKDTSRVACDDTNVTSSSDIGMQEPGEAVKGNTPFCECPASEKVSSAEPMRQIKDVSDCISLASDNNLSDESVRLKGDPESASSCSGSPTESTGASVDDISFSALGSSTRSNVCNLEYDENGVTVSNEDTSVKDGSSSAGSTPYDTESCNQDPTMPPMKGYLKKNDSFDIEFVENDVVAEPSLENFETSESVKLEESCILVEGDELHCALQGTRKHKSYKKRIREALSSKLKSRKDDPFGGEKKKQEMSVRDHAVNSEKQKLSVHDSVESDWELL</sequence>
<feature type="region of interest" description="Disordered" evidence="1">
    <location>
        <begin position="73"/>
        <end position="123"/>
    </location>
</feature>
<dbReference type="Proteomes" id="UP001190926">
    <property type="component" value="Unassembled WGS sequence"/>
</dbReference>
<dbReference type="AlphaFoldDB" id="A0AAD4PDK6"/>
<feature type="compositionally biased region" description="Polar residues" evidence="1">
    <location>
        <begin position="326"/>
        <end position="340"/>
    </location>
</feature>
<dbReference type="GO" id="GO:0005776">
    <property type="term" value="C:autophagosome"/>
    <property type="evidence" value="ECO:0007669"/>
    <property type="project" value="TreeGrafter"/>
</dbReference>
<name>A0AAD4PDK6_PERFH</name>
<proteinExistence type="predicted"/>
<comment type="caution">
    <text evidence="2">The sequence shown here is derived from an EMBL/GenBank/DDBJ whole genome shotgun (WGS) entry which is preliminary data.</text>
</comment>
<evidence type="ECO:0000256" key="1">
    <source>
        <dbReference type="SAM" id="MobiDB-lite"/>
    </source>
</evidence>
<protein>
    <submittedName>
        <fullName evidence="2">Uncharacterized protein</fullName>
    </submittedName>
</protein>
<dbReference type="GO" id="GO:0061908">
    <property type="term" value="C:phagophore"/>
    <property type="evidence" value="ECO:0007669"/>
    <property type="project" value="TreeGrafter"/>
</dbReference>
<feature type="region of interest" description="Disordered" evidence="1">
    <location>
        <begin position="370"/>
        <end position="399"/>
    </location>
</feature>
<accession>A0AAD4PDK6</accession>
<reference evidence="2 3" key="1">
    <citation type="journal article" date="2021" name="Nat. Commun.">
        <title>Incipient diploidization of the medicinal plant Perilla within 10,000 years.</title>
        <authorList>
            <person name="Zhang Y."/>
            <person name="Shen Q."/>
            <person name="Leng L."/>
            <person name="Zhang D."/>
            <person name="Chen S."/>
            <person name="Shi Y."/>
            <person name="Ning Z."/>
            <person name="Chen S."/>
        </authorList>
    </citation>
    <scope>NUCLEOTIDE SEQUENCE [LARGE SCALE GENOMIC DNA]</scope>
    <source>
        <strain evidence="3">cv. PC099</strain>
    </source>
</reference>
<dbReference type="EMBL" id="SDAM02000020">
    <property type="protein sequence ID" value="KAH6836424.1"/>
    <property type="molecule type" value="Genomic_DNA"/>
</dbReference>
<feature type="region of interest" description="Disordered" evidence="1">
    <location>
        <begin position="315"/>
        <end position="342"/>
    </location>
</feature>
<feature type="region of interest" description="Disordered" evidence="1">
    <location>
        <begin position="146"/>
        <end position="279"/>
    </location>
</feature>
<keyword evidence="3" id="KW-1185">Reference proteome</keyword>
<feature type="compositionally biased region" description="Polar residues" evidence="1">
    <location>
        <begin position="370"/>
        <end position="398"/>
    </location>
</feature>
<evidence type="ECO:0000313" key="2">
    <source>
        <dbReference type="EMBL" id="KAH6836424.1"/>
    </source>
</evidence>
<dbReference type="PANTHER" id="PTHR34659:SF8">
    <property type="entry name" value="(RAPE) HYPOTHETICAL PROTEIN"/>
    <property type="match status" value="1"/>
</dbReference>
<feature type="compositionally biased region" description="Basic residues" evidence="1">
    <location>
        <begin position="150"/>
        <end position="164"/>
    </location>
</feature>